<evidence type="ECO:0000313" key="2">
    <source>
        <dbReference type="EMBL" id="KAJ8350084.1"/>
    </source>
</evidence>
<comment type="caution">
    <text evidence="2">The sequence shown here is derived from an EMBL/GenBank/DDBJ whole genome shotgun (WGS) entry which is preliminary data.</text>
</comment>
<reference evidence="2" key="1">
    <citation type="journal article" date="2023" name="Science">
        <title>Genome structures resolve the early diversification of teleost fishes.</title>
        <authorList>
            <person name="Parey E."/>
            <person name="Louis A."/>
            <person name="Montfort J."/>
            <person name="Bouchez O."/>
            <person name="Roques C."/>
            <person name="Iampietro C."/>
            <person name="Lluch J."/>
            <person name="Castinel A."/>
            <person name="Donnadieu C."/>
            <person name="Desvignes T."/>
            <person name="Floi Bucao C."/>
            <person name="Jouanno E."/>
            <person name="Wen M."/>
            <person name="Mejri S."/>
            <person name="Dirks R."/>
            <person name="Jansen H."/>
            <person name="Henkel C."/>
            <person name="Chen W.J."/>
            <person name="Zahm M."/>
            <person name="Cabau C."/>
            <person name="Klopp C."/>
            <person name="Thompson A.W."/>
            <person name="Robinson-Rechavi M."/>
            <person name="Braasch I."/>
            <person name="Lecointre G."/>
            <person name="Bobe J."/>
            <person name="Postlethwait J.H."/>
            <person name="Berthelot C."/>
            <person name="Roest Crollius H."/>
            <person name="Guiguen Y."/>
        </authorList>
    </citation>
    <scope>NUCLEOTIDE SEQUENCE</scope>
    <source>
        <strain evidence="2">WJC10195</strain>
    </source>
</reference>
<keyword evidence="3" id="KW-1185">Reference proteome</keyword>
<evidence type="ECO:0000256" key="1">
    <source>
        <dbReference type="SAM" id="MobiDB-lite"/>
    </source>
</evidence>
<sequence>MDILTAQRLVEGAEDSLRKCVRDFEGVKRAADEFVVWANGMLQENDDCEVVVQTALPQKRWERLKKCPLEGYTVRAASEMPQGDKEDREPERRSARSFPLRGLFASAVSVYPVCD</sequence>
<feature type="region of interest" description="Disordered" evidence="1">
    <location>
        <begin position="76"/>
        <end position="96"/>
    </location>
</feature>
<dbReference type="OrthoDB" id="8908633at2759"/>
<dbReference type="Proteomes" id="UP001152622">
    <property type="component" value="Chromosome 9"/>
</dbReference>
<evidence type="ECO:0000313" key="3">
    <source>
        <dbReference type="Proteomes" id="UP001152622"/>
    </source>
</evidence>
<dbReference type="EMBL" id="JAINUF010000009">
    <property type="protein sequence ID" value="KAJ8350084.1"/>
    <property type="molecule type" value="Genomic_DNA"/>
</dbReference>
<accession>A0A9Q1F322</accession>
<feature type="compositionally biased region" description="Basic and acidic residues" evidence="1">
    <location>
        <begin position="82"/>
        <end position="94"/>
    </location>
</feature>
<gene>
    <name evidence="2" type="ORF">SKAU_G00252140</name>
</gene>
<dbReference type="AlphaFoldDB" id="A0A9Q1F322"/>
<proteinExistence type="predicted"/>
<name>A0A9Q1F322_SYNKA</name>
<organism evidence="2 3">
    <name type="scientific">Synaphobranchus kaupii</name>
    <name type="common">Kaup's arrowtooth eel</name>
    <dbReference type="NCBI Taxonomy" id="118154"/>
    <lineage>
        <taxon>Eukaryota</taxon>
        <taxon>Metazoa</taxon>
        <taxon>Chordata</taxon>
        <taxon>Craniata</taxon>
        <taxon>Vertebrata</taxon>
        <taxon>Euteleostomi</taxon>
        <taxon>Actinopterygii</taxon>
        <taxon>Neopterygii</taxon>
        <taxon>Teleostei</taxon>
        <taxon>Anguilliformes</taxon>
        <taxon>Synaphobranchidae</taxon>
        <taxon>Synaphobranchus</taxon>
    </lineage>
</organism>
<protein>
    <submittedName>
        <fullName evidence="2">Uncharacterized protein</fullName>
    </submittedName>
</protein>